<proteinExistence type="predicted"/>
<accession>A0ACA9Q3Y0</accession>
<reference evidence="1" key="1">
    <citation type="submission" date="2021-06" db="EMBL/GenBank/DDBJ databases">
        <authorList>
            <person name="Kallberg Y."/>
            <person name="Tangrot J."/>
            <person name="Rosling A."/>
        </authorList>
    </citation>
    <scope>NUCLEOTIDE SEQUENCE</scope>
    <source>
        <strain evidence="1">MA461A</strain>
    </source>
</reference>
<evidence type="ECO:0000313" key="2">
    <source>
        <dbReference type="Proteomes" id="UP000789920"/>
    </source>
</evidence>
<sequence>MDNVSSQSSSCIKSKIIWRPLLPNIQCTQVPLTNVPSVLDLYTFDVVSSGGGALSEGYEILPQDRTNKGRLREGDIKTITLIGEHAKQLSNSMFAYTEYLGCSLRNGCRKGKCGWKGRIVVPRDKPLNLCNIEYHG</sequence>
<dbReference type="EMBL" id="CAJVQC010027484">
    <property type="protein sequence ID" value="CAG8736563.1"/>
    <property type="molecule type" value="Genomic_DNA"/>
</dbReference>
<dbReference type="Proteomes" id="UP000789920">
    <property type="component" value="Unassembled WGS sequence"/>
</dbReference>
<keyword evidence="2" id="KW-1185">Reference proteome</keyword>
<gene>
    <name evidence="1" type="ORF">RPERSI_LOCUS12718</name>
</gene>
<name>A0ACA9Q3Y0_9GLOM</name>
<protein>
    <submittedName>
        <fullName evidence="1">25751_t:CDS:1</fullName>
    </submittedName>
</protein>
<comment type="caution">
    <text evidence="1">The sequence shown here is derived from an EMBL/GenBank/DDBJ whole genome shotgun (WGS) entry which is preliminary data.</text>
</comment>
<evidence type="ECO:0000313" key="1">
    <source>
        <dbReference type="EMBL" id="CAG8736563.1"/>
    </source>
</evidence>
<organism evidence="1 2">
    <name type="scientific">Racocetra persica</name>
    <dbReference type="NCBI Taxonomy" id="160502"/>
    <lineage>
        <taxon>Eukaryota</taxon>
        <taxon>Fungi</taxon>
        <taxon>Fungi incertae sedis</taxon>
        <taxon>Mucoromycota</taxon>
        <taxon>Glomeromycotina</taxon>
        <taxon>Glomeromycetes</taxon>
        <taxon>Diversisporales</taxon>
        <taxon>Gigasporaceae</taxon>
        <taxon>Racocetra</taxon>
    </lineage>
</organism>
<feature type="non-terminal residue" evidence="1">
    <location>
        <position position="136"/>
    </location>
</feature>